<dbReference type="InterPro" id="IPR054613">
    <property type="entry name" value="Peptidase_S78_dom"/>
</dbReference>
<evidence type="ECO:0000313" key="7">
    <source>
        <dbReference type="Proteomes" id="UP000199662"/>
    </source>
</evidence>
<keyword evidence="3" id="KW-0378">Hydrolase</keyword>
<evidence type="ECO:0000259" key="5">
    <source>
        <dbReference type="Pfam" id="PF04586"/>
    </source>
</evidence>
<evidence type="ECO:0000256" key="4">
    <source>
        <dbReference type="SAM" id="Coils"/>
    </source>
</evidence>
<dbReference type="AlphaFoldDB" id="A0A1H7A8I2"/>
<evidence type="ECO:0000256" key="2">
    <source>
        <dbReference type="ARBA" id="ARBA00022670"/>
    </source>
</evidence>
<name>A0A1H7A8I2_9FIRM</name>
<dbReference type="Proteomes" id="UP000199662">
    <property type="component" value="Unassembled WGS sequence"/>
</dbReference>
<gene>
    <name evidence="6" type="ORF">SAMN05660742_111121</name>
</gene>
<dbReference type="EMBL" id="FNZK01000011">
    <property type="protein sequence ID" value="SEJ60207.1"/>
    <property type="molecule type" value="Genomic_DNA"/>
</dbReference>
<accession>A0A1H7A8I2</accession>
<dbReference type="STRING" id="84035.SAMN05660742_111121"/>
<sequence length="219" mass="24469">MRKELKEGSEIRSFAMPDLQADEAGTTVQGHAAVFDQQTDMFWYTETIARGAFDQTDFKDVLMTINHDLDGIPLARSRNNNSSSTLQLQVDEQGLDTRAVLDVENNTEAKALYSAVKRGDMSAMSFIFKVKEDEWTNLDSDMPHRTIKSIAKVFEVSAVSFPAYAGTDINARSSNTLDNAKRALDSARAKELESSNEQRNQAELVKELRKNIKLKVGTI</sequence>
<keyword evidence="1" id="KW-1188">Viral release from host cell</keyword>
<organism evidence="6 7">
    <name type="scientific">Propionispira arboris</name>
    <dbReference type="NCBI Taxonomy" id="84035"/>
    <lineage>
        <taxon>Bacteria</taxon>
        <taxon>Bacillati</taxon>
        <taxon>Bacillota</taxon>
        <taxon>Negativicutes</taxon>
        <taxon>Selenomonadales</taxon>
        <taxon>Selenomonadaceae</taxon>
        <taxon>Propionispira</taxon>
    </lineage>
</organism>
<keyword evidence="7" id="KW-1185">Reference proteome</keyword>
<keyword evidence="2" id="KW-0645">Protease</keyword>
<reference evidence="6 7" key="1">
    <citation type="submission" date="2016-10" db="EMBL/GenBank/DDBJ databases">
        <authorList>
            <person name="de Groot N.N."/>
        </authorList>
    </citation>
    <scope>NUCLEOTIDE SEQUENCE [LARGE SCALE GENOMIC DNA]</scope>
    <source>
        <strain evidence="6 7">DSM 2179</strain>
    </source>
</reference>
<dbReference type="RefSeq" id="WP_091831960.1">
    <property type="nucleotide sequence ID" value="NZ_FNZK01000011.1"/>
</dbReference>
<keyword evidence="4" id="KW-0175">Coiled coil</keyword>
<dbReference type="GO" id="GO:0006508">
    <property type="term" value="P:proteolysis"/>
    <property type="evidence" value="ECO:0007669"/>
    <property type="project" value="UniProtKB-KW"/>
</dbReference>
<dbReference type="GO" id="GO:0008233">
    <property type="term" value="F:peptidase activity"/>
    <property type="evidence" value="ECO:0007669"/>
    <property type="project" value="UniProtKB-KW"/>
</dbReference>
<evidence type="ECO:0000256" key="3">
    <source>
        <dbReference type="ARBA" id="ARBA00022801"/>
    </source>
</evidence>
<dbReference type="Pfam" id="PF04586">
    <property type="entry name" value="Peptidase_S78"/>
    <property type="match status" value="1"/>
</dbReference>
<evidence type="ECO:0000313" key="6">
    <source>
        <dbReference type="EMBL" id="SEJ60207.1"/>
    </source>
</evidence>
<proteinExistence type="predicted"/>
<feature type="coiled-coil region" evidence="4">
    <location>
        <begin position="170"/>
        <end position="197"/>
    </location>
</feature>
<dbReference type="NCBIfam" id="TIGR01543">
    <property type="entry name" value="proheadase_HK97"/>
    <property type="match status" value="1"/>
</dbReference>
<feature type="domain" description="Prohead serine protease" evidence="5">
    <location>
        <begin position="21"/>
        <end position="177"/>
    </location>
</feature>
<dbReference type="InterPro" id="IPR006433">
    <property type="entry name" value="Prohead_protease"/>
</dbReference>
<evidence type="ECO:0000256" key="1">
    <source>
        <dbReference type="ARBA" id="ARBA00022612"/>
    </source>
</evidence>
<protein>
    <recommendedName>
        <fullName evidence="5">Prohead serine protease domain-containing protein</fullName>
    </recommendedName>
</protein>